<sequence length="549" mass="61533">MVPARRKGHHSSPGTAHRFQSPARQADHERDVFIFRIEKKGEPKSGQHQEDHQPLQFKLGQQKAELGHPFREMVGALDLPPGMRASWATVRGWATERLSSSLAAQQFRRRLKGMLHAWRDACALSHYQRMRAWTAQQRMLRWTATNVLRSWSKAARAEAEWGRWASYERLMVERQQQQQLACMAVLAWGQRRQEAQNRAVERCQAQMQQAHTRALRADEQLAALNTQASVCAKERWIFGSWRAAAVSRQSLRGHMKHVRQVVCLSRGRRALHAWAIAAKAARTERRFRELESRAGSDRQTAHNRLAQALRDSAELRGQMHMMQDELWGIRQQAREWQAEAEQAQQAAAERERQAAQDSSEAHRLTLLMTRLLGAAGVTGSSQQDMNEVLQTMQGQESVSSKAVRQKLRQLGGLIFDPHLASICRLSGSSLADVLLSHCISDDLSIHRRDLTNPPTSPRGIGPTSPQQGILQGPVPRPWSAYPKMAAPSSPRGIPSPGASPATPQPTSKVDPPSYQSAPPTLDSTHIAPTRIIAHFTIHQLLSHRAPAGP</sequence>
<feature type="region of interest" description="Disordered" evidence="1">
    <location>
        <begin position="446"/>
        <end position="523"/>
    </location>
</feature>
<gene>
    <name evidence="2" type="ORF">WJX84_007238</name>
</gene>
<reference evidence="2 3" key="1">
    <citation type="journal article" date="2024" name="Nat. Commun.">
        <title>Phylogenomics reveals the evolutionary origins of lichenization in chlorophyte algae.</title>
        <authorList>
            <person name="Puginier C."/>
            <person name="Libourel C."/>
            <person name="Otte J."/>
            <person name="Skaloud P."/>
            <person name="Haon M."/>
            <person name="Grisel S."/>
            <person name="Petersen M."/>
            <person name="Berrin J.G."/>
            <person name="Delaux P.M."/>
            <person name="Dal Grande F."/>
            <person name="Keller J."/>
        </authorList>
    </citation>
    <scope>NUCLEOTIDE SEQUENCE [LARGE SCALE GENOMIC DNA]</scope>
    <source>
        <strain evidence="2 3">SAG 2523</strain>
    </source>
</reference>
<feature type="compositionally biased region" description="Basic residues" evidence="1">
    <location>
        <begin position="1"/>
        <end position="10"/>
    </location>
</feature>
<feature type="compositionally biased region" description="Polar residues" evidence="1">
    <location>
        <begin position="513"/>
        <end position="523"/>
    </location>
</feature>
<evidence type="ECO:0000313" key="3">
    <source>
        <dbReference type="Proteomes" id="UP001485043"/>
    </source>
</evidence>
<name>A0AAW1SSX3_9CHLO</name>
<dbReference type="EMBL" id="JALJOV010001058">
    <property type="protein sequence ID" value="KAK9855465.1"/>
    <property type="molecule type" value="Genomic_DNA"/>
</dbReference>
<accession>A0AAW1SSX3</accession>
<dbReference type="Proteomes" id="UP001485043">
    <property type="component" value="Unassembled WGS sequence"/>
</dbReference>
<organism evidence="2 3">
    <name type="scientific">Apatococcus fuscideae</name>
    <dbReference type="NCBI Taxonomy" id="2026836"/>
    <lineage>
        <taxon>Eukaryota</taxon>
        <taxon>Viridiplantae</taxon>
        <taxon>Chlorophyta</taxon>
        <taxon>core chlorophytes</taxon>
        <taxon>Trebouxiophyceae</taxon>
        <taxon>Chlorellales</taxon>
        <taxon>Chlorellaceae</taxon>
        <taxon>Apatococcus</taxon>
    </lineage>
</organism>
<evidence type="ECO:0000313" key="2">
    <source>
        <dbReference type="EMBL" id="KAK9855465.1"/>
    </source>
</evidence>
<comment type="caution">
    <text evidence="2">The sequence shown here is derived from an EMBL/GenBank/DDBJ whole genome shotgun (WGS) entry which is preliminary data.</text>
</comment>
<dbReference type="AlphaFoldDB" id="A0AAW1SSX3"/>
<feature type="region of interest" description="Disordered" evidence="1">
    <location>
        <begin position="1"/>
        <end position="26"/>
    </location>
</feature>
<feature type="compositionally biased region" description="Basic and acidic residues" evidence="1">
    <location>
        <begin position="348"/>
        <end position="359"/>
    </location>
</feature>
<feature type="region of interest" description="Disordered" evidence="1">
    <location>
        <begin position="339"/>
        <end position="359"/>
    </location>
</feature>
<keyword evidence="3" id="KW-1185">Reference proteome</keyword>
<proteinExistence type="predicted"/>
<protein>
    <submittedName>
        <fullName evidence="2">Uncharacterized protein</fullName>
    </submittedName>
</protein>
<evidence type="ECO:0000256" key="1">
    <source>
        <dbReference type="SAM" id="MobiDB-lite"/>
    </source>
</evidence>